<dbReference type="InterPro" id="IPR013780">
    <property type="entry name" value="Glyco_hydro_b"/>
</dbReference>
<evidence type="ECO:0000313" key="10">
    <source>
        <dbReference type="Proteomes" id="UP000675409"/>
    </source>
</evidence>
<dbReference type="Gene3D" id="2.60.40.1180">
    <property type="entry name" value="Golgi alpha-mannosidase II"/>
    <property type="match status" value="1"/>
</dbReference>
<accession>A0ABS1LPQ6</accession>
<evidence type="ECO:0000313" key="9">
    <source>
        <dbReference type="EMBL" id="MBL0888261.1"/>
    </source>
</evidence>
<dbReference type="RefSeq" id="WP_244666928.1">
    <property type="nucleotide sequence ID" value="NZ_JABBYC010000049.1"/>
</dbReference>
<evidence type="ECO:0000256" key="6">
    <source>
        <dbReference type="SAM" id="MobiDB-lite"/>
    </source>
</evidence>
<dbReference type="InterPro" id="IPR017853">
    <property type="entry name" value="GH"/>
</dbReference>
<reference evidence="9 10" key="1">
    <citation type="journal article" date="2021" name="Arch. Microbiol.">
        <title>Myceligenerans indicum sp. nov., an actinobacterium isolated from mangrove sediment of Sundarbans, India.</title>
        <authorList>
            <person name="Asha K."/>
            <person name="Bhadury P."/>
        </authorList>
    </citation>
    <scope>NUCLEOTIDE SEQUENCE [LARGE SCALE GENOMIC DNA]</scope>
    <source>
        <strain evidence="9 10">I2</strain>
    </source>
</reference>
<dbReference type="Gene3D" id="3.40.50.880">
    <property type="match status" value="1"/>
</dbReference>
<dbReference type="Proteomes" id="UP000675409">
    <property type="component" value="Unassembled WGS sequence"/>
</dbReference>
<evidence type="ECO:0000256" key="3">
    <source>
        <dbReference type="ARBA" id="ARBA00012756"/>
    </source>
</evidence>
<feature type="domain" description="Glycoside hydrolase family 42 N-terminal" evidence="7">
    <location>
        <begin position="30"/>
        <end position="396"/>
    </location>
</feature>
<feature type="region of interest" description="Disordered" evidence="6">
    <location>
        <begin position="668"/>
        <end position="711"/>
    </location>
</feature>
<sequence length="777" mass="83468">MRRRTSPSSFDPAGIRPWNAGLDGLAFGGDYNPEQWPDDVRLEDIELMRAAGVNIVSLAIFAWGTIEPREGEFHWAWLDTAMDRLHAAGIRVALSTATAAVPPWLTRRHPEILPRRSDGTVLAQGSRQTYSIHHPVFRDYALAMAERIARRYADHPALALWHVDNELGCHLPRDYSPAAADAFRDWLRERYGDLDGLNDAWGTAFWSQRYGSFDDVLPPLDTTAFGNPTQLLDFDRFSSDALLDYYRDLRDILRDITPWVPTTTNLMAGSHQGMDYFSWAGDLDVVANDNYTMSADPDRHLLLSFSADLARGIAGGDPWILMEHSTSAVNWQPRNRAKQPGELLRNSLAHVARGSDAVMFFQWRASKAGAEKYHSGLVPHAGTDSDLWRDVVELGSVVGALGEVRGSRVAARTALVVDWPAWWACDQDVHPTRVRYPDQVVAWYKALWRLGVTVDVVPPSRDLDGYDLVVVPNLYLVSDAGAARVRTAAERGATVLVTYFSGIADENDHIRLGGYPGAFRDLLGVRTEEFFPLQEAESVRVSGPSLPDGGLVADLWTEKSTVSDGVEVVAAYDDGPLPGRPAITRRPIRADGATGPAGSEAQASSDGSAWYVATRLSDAGLAHIARRLAEEAGVLPQVVAPAGVEVVHRVADDAEFVFAINHTDGEVTLDVGRSRPSSSDTGTDGGAGTVRASGTDGGAGMVRASGTDGGAGMVRASGTDGGAGMVRAAGTDGGAGGSATTGARAGVVGEELLTGDAVTDMLTVPAGGVRVVRFPGR</sequence>
<comment type="caution">
    <text evidence="9">The sequence shown here is derived from an EMBL/GenBank/DDBJ whole genome shotgun (WGS) entry which is preliminary data.</text>
</comment>
<dbReference type="InterPro" id="IPR013738">
    <property type="entry name" value="Beta_galactosidase_Trimer"/>
</dbReference>
<comment type="similarity">
    <text evidence="2">Belongs to the glycosyl hydrolase 42 family.</text>
</comment>
<evidence type="ECO:0000256" key="2">
    <source>
        <dbReference type="ARBA" id="ARBA00005940"/>
    </source>
</evidence>
<feature type="region of interest" description="Disordered" evidence="6">
    <location>
        <begin position="580"/>
        <end position="606"/>
    </location>
</feature>
<organism evidence="9 10">
    <name type="scientific">Myceligenerans indicum</name>
    <dbReference type="NCBI Taxonomy" id="2593663"/>
    <lineage>
        <taxon>Bacteria</taxon>
        <taxon>Bacillati</taxon>
        <taxon>Actinomycetota</taxon>
        <taxon>Actinomycetes</taxon>
        <taxon>Micrococcales</taxon>
        <taxon>Promicromonosporaceae</taxon>
        <taxon>Myceligenerans</taxon>
    </lineage>
</organism>
<protein>
    <recommendedName>
        <fullName evidence="3">beta-galactosidase</fullName>
        <ecNumber evidence="3">3.2.1.23</ecNumber>
    </recommendedName>
</protein>
<evidence type="ECO:0000259" key="7">
    <source>
        <dbReference type="Pfam" id="PF02449"/>
    </source>
</evidence>
<keyword evidence="4" id="KW-0378">Hydrolase</keyword>
<dbReference type="PANTHER" id="PTHR36447">
    <property type="entry name" value="BETA-GALACTOSIDASE GANA"/>
    <property type="match status" value="1"/>
</dbReference>
<evidence type="ECO:0000259" key="8">
    <source>
        <dbReference type="Pfam" id="PF08532"/>
    </source>
</evidence>
<dbReference type="EC" id="3.2.1.23" evidence="3"/>
<keyword evidence="5" id="KW-0326">Glycosidase</keyword>
<dbReference type="InterPro" id="IPR013529">
    <property type="entry name" value="Glyco_hydro_42_N"/>
</dbReference>
<dbReference type="SUPFAM" id="SSF51445">
    <property type="entry name" value="(Trans)glycosidases"/>
    <property type="match status" value="1"/>
</dbReference>
<dbReference type="InterPro" id="IPR003476">
    <property type="entry name" value="Glyco_hydro_42"/>
</dbReference>
<comment type="catalytic activity">
    <reaction evidence="1">
        <text>Hydrolysis of terminal non-reducing beta-D-galactose residues in beta-D-galactosides.</text>
        <dbReference type="EC" id="3.2.1.23"/>
    </reaction>
</comment>
<name>A0ABS1LPQ6_9MICO</name>
<dbReference type="Pfam" id="PF02449">
    <property type="entry name" value="Glyco_hydro_42"/>
    <property type="match status" value="1"/>
</dbReference>
<dbReference type="SUPFAM" id="SSF52317">
    <property type="entry name" value="Class I glutamine amidotransferase-like"/>
    <property type="match status" value="1"/>
</dbReference>
<feature type="domain" description="Beta-galactosidase trimerisation" evidence="8">
    <location>
        <begin position="411"/>
        <end position="634"/>
    </location>
</feature>
<dbReference type="Pfam" id="PF08532">
    <property type="entry name" value="Glyco_hydro_42M"/>
    <property type="match status" value="1"/>
</dbReference>
<dbReference type="InterPro" id="IPR029062">
    <property type="entry name" value="Class_I_gatase-like"/>
</dbReference>
<evidence type="ECO:0000256" key="4">
    <source>
        <dbReference type="ARBA" id="ARBA00022801"/>
    </source>
</evidence>
<dbReference type="PANTHER" id="PTHR36447:SF1">
    <property type="entry name" value="BETA-GALACTOSIDASE GANA"/>
    <property type="match status" value="1"/>
</dbReference>
<dbReference type="EMBL" id="JABBYC010000049">
    <property type="protein sequence ID" value="MBL0888261.1"/>
    <property type="molecule type" value="Genomic_DNA"/>
</dbReference>
<evidence type="ECO:0000256" key="5">
    <source>
        <dbReference type="ARBA" id="ARBA00023295"/>
    </source>
</evidence>
<keyword evidence="10" id="KW-1185">Reference proteome</keyword>
<proteinExistence type="inferred from homology"/>
<dbReference type="Gene3D" id="3.20.20.80">
    <property type="entry name" value="Glycosidases"/>
    <property type="match status" value="1"/>
</dbReference>
<dbReference type="CDD" id="cd03143">
    <property type="entry name" value="A4_beta-galactosidase_middle_domain"/>
    <property type="match status" value="1"/>
</dbReference>
<evidence type="ECO:0000256" key="1">
    <source>
        <dbReference type="ARBA" id="ARBA00001412"/>
    </source>
</evidence>
<gene>
    <name evidence="9" type="ORF">HGK34_18565</name>
</gene>